<comment type="caution">
    <text evidence="1">The sequence shown here is derived from an EMBL/GenBank/DDBJ whole genome shotgun (WGS) entry which is preliminary data.</text>
</comment>
<accession>A0ACB8ZC05</accession>
<dbReference type="Proteomes" id="UP001056120">
    <property type="component" value="Linkage Group LG26"/>
</dbReference>
<sequence>MDFMNWVLLILIIFSVKTLSQTCHPDDLSALKEIAAGFTNGSGLSSWSSDSICCHWHGVVCENDVKNVTRVTILNLSEEGLKGVISHSASRLRNLGLIDLSLNQLEGELPKNLSSLKNLEVVNVSSNLLSGNLFGFGGFPNLVAFYLSNNSFSGEFEPKICNLSNNLWFLDISMNHFTGSLEGGIPEFMYSFSSLKRVSLSSNSFYGELSANLSKLSNLESLMFTNLPLALSVLQNCKNLTTLILTKNFHGEEIPVIVNGFERLMVLAIANCGLKGQIPHWLTDCPKLEVLDISWNHLNGVIPSWIGQMERLFYLDFSNNSLTGQLPKSLTDLRSLVSLNISSSILGSTTGIPLYVKRNQSGRGLQYNPVASFPPSIYLSNNKLNGTILPEIGKLKQLHVLDLSKNNLSGTIPDTISEMGNLEVLDLSSNNLSGLIPVSLTKLTFLSMFSVANNHLEGAIPTGTHPSSSFEGNPGLCGESLPPCGVKTIPSLHSASHRKLGRNRIFGITLGIRAGLAILLACIVIKILRKRQRDSLRESEDESNSMMDGLSGGFNRSKAVFFLTCGCRDLMVSNIVEATNNFSESNIISCGGFRLFTKLIFQMGQKQQSRDFQVIVVKWNASFMLKLKPYQEPNTRILFPLKARRAVEVGKGKNCRNLVSWVFEMKVEGRYGEIFDFLIWDKSYENEMLQVLSIACKCLDKDPRRRPTIDHIVLWLDEVVELGS</sequence>
<dbReference type="EMBL" id="CM042043">
    <property type="protein sequence ID" value="KAI3695210.1"/>
    <property type="molecule type" value="Genomic_DNA"/>
</dbReference>
<evidence type="ECO:0000313" key="1">
    <source>
        <dbReference type="EMBL" id="KAI3695210.1"/>
    </source>
</evidence>
<protein>
    <submittedName>
        <fullName evidence="1">Uncharacterized protein</fullName>
    </submittedName>
</protein>
<name>A0ACB8ZC05_9ASTR</name>
<reference evidence="1 2" key="2">
    <citation type="journal article" date="2022" name="Mol. Ecol. Resour.">
        <title>The genomes of chicory, endive, great burdock and yacon provide insights into Asteraceae paleo-polyploidization history and plant inulin production.</title>
        <authorList>
            <person name="Fan W."/>
            <person name="Wang S."/>
            <person name="Wang H."/>
            <person name="Wang A."/>
            <person name="Jiang F."/>
            <person name="Liu H."/>
            <person name="Zhao H."/>
            <person name="Xu D."/>
            <person name="Zhang Y."/>
        </authorList>
    </citation>
    <scope>NUCLEOTIDE SEQUENCE [LARGE SCALE GENOMIC DNA]</scope>
    <source>
        <strain evidence="2">cv. Yunnan</strain>
        <tissue evidence="1">Leaves</tissue>
    </source>
</reference>
<evidence type="ECO:0000313" key="2">
    <source>
        <dbReference type="Proteomes" id="UP001056120"/>
    </source>
</evidence>
<organism evidence="1 2">
    <name type="scientific">Smallanthus sonchifolius</name>
    <dbReference type="NCBI Taxonomy" id="185202"/>
    <lineage>
        <taxon>Eukaryota</taxon>
        <taxon>Viridiplantae</taxon>
        <taxon>Streptophyta</taxon>
        <taxon>Embryophyta</taxon>
        <taxon>Tracheophyta</taxon>
        <taxon>Spermatophyta</taxon>
        <taxon>Magnoliopsida</taxon>
        <taxon>eudicotyledons</taxon>
        <taxon>Gunneridae</taxon>
        <taxon>Pentapetalae</taxon>
        <taxon>asterids</taxon>
        <taxon>campanulids</taxon>
        <taxon>Asterales</taxon>
        <taxon>Asteraceae</taxon>
        <taxon>Asteroideae</taxon>
        <taxon>Heliantheae alliance</taxon>
        <taxon>Millerieae</taxon>
        <taxon>Smallanthus</taxon>
    </lineage>
</organism>
<proteinExistence type="predicted"/>
<keyword evidence="2" id="KW-1185">Reference proteome</keyword>
<gene>
    <name evidence="1" type="ORF">L1987_78201</name>
</gene>
<reference evidence="2" key="1">
    <citation type="journal article" date="2022" name="Mol. Ecol. Resour.">
        <title>The genomes of chicory, endive, great burdock and yacon provide insights into Asteraceae palaeo-polyploidization history and plant inulin production.</title>
        <authorList>
            <person name="Fan W."/>
            <person name="Wang S."/>
            <person name="Wang H."/>
            <person name="Wang A."/>
            <person name="Jiang F."/>
            <person name="Liu H."/>
            <person name="Zhao H."/>
            <person name="Xu D."/>
            <person name="Zhang Y."/>
        </authorList>
    </citation>
    <scope>NUCLEOTIDE SEQUENCE [LARGE SCALE GENOMIC DNA]</scope>
    <source>
        <strain evidence="2">cv. Yunnan</strain>
    </source>
</reference>